<dbReference type="Gene3D" id="3.30.379.10">
    <property type="entry name" value="Chitobiase/beta-hexosaminidase domain 2-like"/>
    <property type="match status" value="1"/>
</dbReference>
<dbReference type="InterPro" id="IPR024733">
    <property type="entry name" value="NAGLU_tim-barrel"/>
</dbReference>
<dbReference type="OrthoDB" id="64736at2759"/>
<feature type="chain" id="PRO_5040976505" description="Alpha-N-acetylglucosaminidase" evidence="2">
    <location>
        <begin position="19"/>
        <end position="754"/>
    </location>
</feature>
<evidence type="ECO:0008006" key="8">
    <source>
        <dbReference type="Google" id="ProtNLM"/>
    </source>
</evidence>
<dbReference type="EMBL" id="JAPQKH010000001">
    <property type="protein sequence ID" value="KAJ5115696.1"/>
    <property type="molecule type" value="Genomic_DNA"/>
</dbReference>
<dbReference type="GO" id="GO:0016787">
    <property type="term" value="F:hydrolase activity"/>
    <property type="evidence" value="ECO:0007669"/>
    <property type="project" value="UniProtKB-KW"/>
</dbReference>
<evidence type="ECO:0000313" key="6">
    <source>
        <dbReference type="EMBL" id="KAJ5115696.1"/>
    </source>
</evidence>
<gene>
    <name evidence="6" type="ORF">N7456_000044</name>
</gene>
<dbReference type="PANTHER" id="PTHR12872:SF1">
    <property type="entry name" value="ALPHA-N-ACETYLGLUCOSAMINIDASE"/>
    <property type="match status" value="1"/>
</dbReference>
<name>A0A9W9KRW9_9EURO</name>
<feature type="domain" description="Alpha-N-acetylglucosaminidase tim-barrel" evidence="3">
    <location>
        <begin position="124"/>
        <end position="461"/>
    </location>
</feature>
<dbReference type="InterPro" id="IPR024240">
    <property type="entry name" value="NAGLU_N"/>
</dbReference>
<keyword evidence="2" id="KW-0732">Signal</keyword>
<dbReference type="InterPro" id="IPR024732">
    <property type="entry name" value="NAGLU_C"/>
</dbReference>
<evidence type="ECO:0000313" key="7">
    <source>
        <dbReference type="Proteomes" id="UP001149165"/>
    </source>
</evidence>
<accession>A0A9W9KRW9</accession>
<evidence type="ECO:0000259" key="3">
    <source>
        <dbReference type="Pfam" id="PF05089"/>
    </source>
</evidence>
<feature type="signal peptide" evidence="2">
    <location>
        <begin position="1"/>
        <end position="18"/>
    </location>
</feature>
<evidence type="ECO:0000256" key="2">
    <source>
        <dbReference type="SAM" id="SignalP"/>
    </source>
</evidence>
<dbReference type="Pfam" id="PF05089">
    <property type="entry name" value="NAGLU"/>
    <property type="match status" value="1"/>
</dbReference>
<dbReference type="InterPro" id="IPR007781">
    <property type="entry name" value="NAGLU"/>
</dbReference>
<evidence type="ECO:0000259" key="4">
    <source>
        <dbReference type="Pfam" id="PF12971"/>
    </source>
</evidence>
<evidence type="ECO:0000256" key="1">
    <source>
        <dbReference type="ARBA" id="ARBA00022801"/>
    </source>
</evidence>
<dbReference type="Pfam" id="PF12971">
    <property type="entry name" value="NAGLU_N"/>
    <property type="match status" value="1"/>
</dbReference>
<reference evidence="6" key="1">
    <citation type="submission" date="2022-11" db="EMBL/GenBank/DDBJ databases">
        <authorList>
            <person name="Petersen C."/>
        </authorList>
    </citation>
    <scope>NUCLEOTIDE SEQUENCE</scope>
    <source>
        <strain evidence="6">IBT 30069</strain>
    </source>
</reference>
<protein>
    <recommendedName>
        <fullName evidence="8">Alpha-N-acetylglucosaminidase</fullName>
    </recommendedName>
</protein>
<comment type="caution">
    <text evidence="6">The sequence shown here is derived from an EMBL/GenBank/DDBJ whole genome shotgun (WGS) entry which is preliminary data.</text>
</comment>
<feature type="domain" description="Alpha-N-acetylglucosaminidase C-terminal" evidence="5">
    <location>
        <begin position="469"/>
        <end position="739"/>
    </location>
</feature>
<evidence type="ECO:0000259" key="5">
    <source>
        <dbReference type="Pfam" id="PF12972"/>
    </source>
</evidence>
<dbReference type="Proteomes" id="UP001149165">
    <property type="component" value="Unassembled WGS sequence"/>
</dbReference>
<keyword evidence="1" id="KW-0378">Hydrolase</keyword>
<dbReference type="Pfam" id="PF12972">
    <property type="entry name" value="NAGLU_C"/>
    <property type="match status" value="1"/>
</dbReference>
<dbReference type="SUPFAM" id="SSF51445">
    <property type="entry name" value="(Trans)glycosidases"/>
    <property type="match status" value="1"/>
</dbReference>
<feature type="domain" description="Alpha-N-acetylglucosaminidase N-terminal" evidence="4">
    <location>
        <begin position="23"/>
        <end position="109"/>
    </location>
</feature>
<proteinExistence type="predicted"/>
<sequence>MLWSKLLVGLLSASGVAAVSTDGLYSLVKRRLPNHVDDFRFNVVSNITGSDEGYDQFTVKSEPNGTIIVQGTSISALSSGLHRYLTDVAHVDIYWFIGSRLDQAPAKLPRLHTPINGSSTVPWRYHFNTVTFSYTTAFWSWEEWETQLDWMALRGINLPLAWVGAEKIMVEVFQEIGLTDAEIATFLSGPAFQAWNRFGNIQGSWGGDLPYAWIDQQFDLQKKIVHRMVELGMTPVLPAFTGFVPNNITRVYPDASVVRSADWNDFSTRYSNDSFLEPFDEHYAPMQTSFIRKQQEAYGNVTSIYTLDQYNEMNPYSGDLDYLKNVTHTTWKSLKDVDPDAIWLMQGWLFYSASDFWTDKRVEAYLSGVEQNDDMLILDLFSESEPQWRRTESYYGKPWIWCQLHDYGGNQGLYGQIQNITQNASQALIESPSMVGYGLSPEGQEGNEIVYDLLLDQAWSKSPIDTREYFHSWVSSRYAGSGSIPRGLYDAWETLRTSVYDNTDLADVTAVVKSIFELEPSVDGLVNKTGTHGTKITYDPSLVVKAWQSMYHAASSNSKLWDNPAYQHDMVDVTRQVMANAFIPLYNNLISSWNSSSSDSKNHTLTQEGQKMIHLLADLDSVLSTNENFRLSTWINSARAWARGNETQAAYLEYNARNQITLWGPRGEITDYASKQWGGLLSSYYTPRWKIFVEYLQSTSVSAYSDTALEDRLMKFELGWQNQNSSDSDLQHSSDLKNVLARVQQRWSSTFHAV</sequence>
<reference evidence="6" key="2">
    <citation type="journal article" date="2023" name="IMA Fungus">
        <title>Comparative genomic study of the Penicillium genus elucidates a diverse pangenome and 15 lateral gene transfer events.</title>
        <authorList>
            <person name="Petersen C."/>
            <person name="Sorensen T."/>
            <person name="Nielsen M.R."/>
            <person name="Sondergaard T.E."/>
            <person name="Sorensen J.L."/>
            <person name="Fitzpatrick D.A."/>
            <person name="Frisvad J.C."/>
            <person name="Nielsen K.L."/>
        </authorList>
    </citation>
    <scope>NUCLEOTIDE SEQUENCE</scope>
    <source>
        <strain evidence="6">IBT 30069</strain>
    </source>
</reference>
<dbReference type="Gene3D" id="1.20.120.670">
    <property type="entry name" value="N-acetyl-b-d-glucoasminidase"/>
    <property type="match status" value="1"/>
</dbReference>
<dbReference type="InterPro" id="IPR029018">
    <property type="entry name" value="Hex-like_dom2"/>
</dbReference>
<organism evidence="6 7">
    <name type="scientific">Penicillium angulare</name>
    <dbReference type="NCBI Taxonomy" id="116970"/>
    <lineage>
        <taxon>Eukaryota</taxon>
        <taxon>Fungi</taxon>
        <taxon>Dikarya</taxon>
        <taxon>Ascomycota</taxon>
        <taxon>Pezizomycotina</taxon>
        <taxon>Eurotiomycetes</taxon>
        <taxon>Eurotiomycetidae</taxon>
        <taxon>Eurotiales</taxon>
        <taxon>Aspergillaceae</taxon>
        <taxon>Penicillium</taxon>
    </lineage>
</organism>
<dbReference type="PANTHER" id="PTHR12872">
    <property type="entry name" value="ALPHA-N-ACETYLGLUCOSAMINIDASE"/>
    <property type="match status" value="1"/>
</dbReference>
<keyword evidence="7" id="KW-1185">Reference proteome</keyword>
<dbReference type="AlphaFoldDB" id="A0A9W9KRW9"/>
<dbReference type="InterPro" id="IPR017853">
    <property type="entry name" value="GH"/>
</dbReference>
<dbReference type="Gene3D" id="3.20.20.80">
    <property type="entry name" value="Glycosidases"/>
    <property type="match status" value="1"/>
</dbReference>